<keyword evidence="6" id="KW-0472">Membrane</keyword>
<evidence type="ECO:0000256" key="8">
    <source>
        <dbReference type="NCBIfam" id="TIGR03303"/>
    </source>
</evidence>
<dbReference type="Gene3D" id="2.40.160.50">
    <property type="entry name" value="membrane protein fhac: a member of the omp85/tpsb transporter family"/>
    <property type="match status" value="1"/>
</dbReference>
<dbReference type="NCBIfam" id="TIGR03303">
    <property type="entry name" value="OM_YaeT"/>
    <property type="match status" value="1"/>
</dbReference>
<accession>A0A7V0T6T6</accession>
<comment type="caution">
    <text evidence="10">The sequence shown here is derived from an EMBL/GenBank/DDBJ whole genome shotgun (WGS) entry which is preliminary data.</text>
</comment>
<feature type="domain" description="POTRA" evidence="9">
    <location>
        <begin position="179"/>
        <end position="261"/>
    </location>
</feature>
<evidence type="ECO:0000256" key="3">
    <source>
        <dbReference type="ARBA" id="ARBA00022692"/>
    </source>
</evidence>
<protein>
    <recommendedName>
        <fullName evidence="8">Outer membrane protein assembly factor BamA</fullName>
    </recommendedName>
</protein>
<keyword evidence="5" id="KW-0677">Repeat</keyword>
<name>A0A7V0T6T6_UNCW3</name>
<organism evidence="10">
    <name type="scientific">candidate division WOR-3 bacterium</name>
    <dbReference type="NCBI Taxonomy" id="2052148"/>
    <lineage>
        <taxon>Bacteria</taxon>
        <taxon>Bacteria division WOR-3</taxon>
    </lineage>
</organism>
<dbReference type="Gene3D" id="3.10.20.310">
    <property type="entry name" value="membrane protein fhac"/>
    <property type="match status" value="5"/>
</dbReference>
<keyword evidence="4" id="KW-0732">Signal</keyword>
<dbReference type="Proteomes" id="UP000885672">
    <property type="component" value="Unassembled WGS sequence"/>
</dbReference>
<evidence type="ECO:0000256" key="2">
    <source>
        <dbReference type="ARBA" id="ARBA00022452"/>
    </source>
</evidence>
<evidence type="ECO:0000256" key="1">
    <source>
        <dbReference type="ARBA" id="ARBA00004370"/>
    </source>
</evidence>
<dbReference type="PANTHER" id="PTHR12815">
    <property type="entry name" value="SORTING AND ASSEMBLY MACHINERY SAMM50 PROTEIN FAMILY MEMBER"/>
    <property type="match status" value="1"/>
</dbReference>
<reference evidence="10" key="1">
    <citation type="journal article" date="2020" name="mSystems">
        <title>Genome- and Community-Level Interaction Insights into Carbon Utilization and Element Cycling Functions of Hydrothermarchaeota in Hydrothermal Sediment.</title>
        <authorList>
            <person name="Zhou Z."/>
            <person name="Liu Y."/>
            <person name="Xu W."/>
            <person name="Pan J."/>
            <person name="Luo Z.H."/>
            <person name="Li M."/>
        </authorList>
    </citation>
    <scope>NUCLEOTIDE SEQUENCE [LARGE SCALE GENOMIC DNA]</scope>
    <source>
        <strain evidence="10">SpSt-1182</strain>
    </source>
</reference>
<evidence type="ECO:0000256" key="6">
    <source>
        <dbReference type="ARBA" id="ARBA00023136"/>
    </source>
</evidence>
<dbReference type="Pfam" id="PF07244">
    <property type="entry name" value="POTRA"/>
    <property type="match status" value="4"/>
</dbReference>
<evidence type="ECO:0000256" key="4">
    <source>
        <dbReference type="ARBA" id="ARBA00022729"/>
    </source>
</evidence>
<evidence type="ECO:0000313" key="10">
    <source>
        <dbReference type="EMBL" id="HDQ99871.1"/>
    </source>
</evidence>
<sequence length="751" mass="84145">MTALLVALLLAAPPEARPVPGQLIVVGVEARTEGADSMLVVRTAGIARGEAFTPAGLQSALADAIRRIHGLGLFRQVRADTSMLADGVRIVFRVTEYPRLARLKFSGNRRVKLKDLETRTKARPGEVLTDRRLFEWQREVLDLYKERGFLLVTVEADSSPPDTAGRIEVTLRIEEGDQVRIRRLDFSGNEAFTASQIGINLTNRPKTWYRKAQLIEDEFIKDLDRIVQFYKRNGHLDARVLDYEMSFDAGWVSITVFIEEGPRYHFGRVTIRGDSVIARSDLEAVTGRLREGTVYNTDLAQAALAGIHGLYSEEGYIYAQVQPTEQLRGDTVDISYDIIENDPALVRLVRIEGNEQTHDKVIRREVSSLPGYRFRRSEIIRSQRDIFNLGFFEDVQLDHRRADEEGTIDLIYRVKEKGFFGTIGAGITYSGPDGITGYLELQQPNLFGRGQRANIKLERGGKLTNIALGFTEPWLFDTPTSAGADVSYLTRKYAYYDRQELGGGVSFSRPVPLDYTRAYLGLRVNDAYVPPGSIAKDYDPDPDSPYDVRRDTVHRTAFVPSLTLTRDSRDYIFNPLSGSAITYGIATSVGDIRYHRHTLDAAHYFPLFWKFGLMGRFRFGYIDGFSARDTVPLPDRFYAGGTGPDGVRGYGDRSIGPYQGGYAIGGKALALFSTEFKLRLSRELSFIAFGDAGNTWNDIGRVNLSDLKRGAGVGVRIEIPMLGLLGFDFGYGFDREGGGRWEPHFQVGRTF</sequence>
<evidence type="ECO:0000259" key="9">
    <source>
        <dbReference type="PROSITE" id="PS51779"/>
    </source>
</evidence>
<dbReference type="InterPro" id="IPR023707">
    <property type="entry name" value="OM_assembly_BamA"/>
</dbReference>
<dbReference type="Pfam" id="PF01103">
    <property type="entry name" value="Omp85"/>
    <property type="match status" value="1"/>
</dbReference>
<dbReference type="AlphaFoldDB" id="A0A7V0T6T6"/>
<dbReference type="PANTHER" id="PTHR12815:SF47">
    <property type="entry name" value="TRANSLOCATION AND ASSEMBLY MODULE SUBUNIT TAMA"/>
    <property type="match status" value="1"/>
</dbReference>
<dbReference type="InterPro" id="IPR000184">
    <property type="entry name" value="Bac_surfAg_D15"/>
</dbReference>
<dbReference type="InterPro" id="IPR034746">
    <property type="entry name" value="POTRA"/>
</dbReference>
<keyword evidence="3" id="KW-0812">Transmembrane</keyword>
<dbReference type="GO" id="GO:0009279">
    <property type="term" value="C:cell outer membrane"/>
    <property type="evidence" value="ECO:0007669"/>
    <property type="project" value="UniProtKB-UniRule"/>
</dbReference>
<dbReference type="InterPro" id="IPR010827">
    <property type="entry name" value="BamA/TamA_POTRA"/>
</dbReference>
<dbReference type="EMBL" id="DSBX01000232">
    <property type="protein sequence ID" value="HDQ99871.1"/>
    <property type="molecule type" value="Genomic_DNA"/>
</dbReference>
<dbReference type="PIRSF" id="PIRSF006076">
    <property type="entry name" value="OM_assembly_OMP85"/>
    <property type="match status" value="1"/>
</dbReference>
<keyword evidence="7" id="KW-0998">Cell outer membrane</keyword>
<evidence type="ECO:0000256" key="5">
    <source>
        <dbReference type="ARBA" id="ARBA00022737"/>
    </source>
</evidence>
<gene>
    <name evidence="10" type="primary">bamA</name>
    <name evidence="10" type="ORF">ENN51_06275</name>
</gene>
<keyword evidence="2" id="KW-1134">Transmembrane beta strand</keyword>
<proteinExistence type="predicted"/>
<comment type="subcellular location">
    <subcellularLocation>
        <location evidence="1">Membrane</location>
    </subcellularLocation>
</comment>
<dbReference type="GO" id="GO:0071709">
    <property type="term" value="P:membrane assembly"/>
    <property type="evidence" value="ECO:0007669"/>
    <property type="project" value="InterPro"/>
</dbReference>
<evidence type="ECO:0000256" key="7">
    <source>
        <dbReference type="ARBA" id="ARBA00023237"/>
    </source>
</evidence>
<dbReference type="PROSITE" id="PS51779">
    <property type="entry name" value="POTRA"/>
    <property type="match status" value="1"/>
</dbReference>
<dbReference type="InterPro" id="IPR039910">
    <property type="entry name" value="D15-like"/>
</dbReference>